<organism evidence="2 3">
    <name type="scientific">Cyprinodon variegatus</name>
    <name type="common">Sheepshead minnow</name>
    <dbReference type="NCBI Taxonomy" id="28743"/>
    <lineage>
        <taxon>Eukaryota</taxon>
        <taxon>Metazoa</taxon>
        <taxon>Chordata</taxon>
        <taxon>Craniata</taxon>
        <taxon>Vertebrata</taxon>
        <taxon>Euteleostomi</taxon>
        <taxon>Actinopterygii</taxon>
        <taxon>Neopterygii</taxon>
        <taxon>Teleostei</taxon>
        <taxon>Neoteleostei</taxon>
        <taxon>Acanthomorphata</taxon>
        <taxon>Ovalentaria</taxon>
        <taxon>Atherinomorphae</taxon>
        <taxon>Cyprinodontiformes</taxon>
        <taxon>Cyprinodontidae</taxon>
        <taxon>Cyprinodon</taxon>
    </lineage>
</organism>
<keyword evidence="3" id="KW-1185">Reference proteome</keyword>
<feature type="region of interest" description="Disordered" evidence="1">
    <location>
        <begin position="1"/>
        <end position="25"/>
    </location>
</feature>
<sequence>LTSKSLPEKKQIETDHRSGKGFKEASKAFDISNSTLQKLVHMWRKFKPSGSMPSSGRPDWKLKNMYFQSLRTVRENPLQKVAGPEAGAAEDSQ</sequence>
<reference evidence="2" key="1">
    <citation type="submission" date="2025-08" db="UniProtKB">
        <authorList>
            <consortium name="Ensembl"/>
        </authorList>
    </citation>
    <scope>IDENTIFICATION</scope>
</reference>
<reference evidence="2" key="2">
    <citation type="submission" date="2025-09" db="UniProtKB">
        <authorList>
            <consortium name="Ensembl"/>
        </authorList>
    </citation>
    <scope>IDENTIFICATION</scope>
</reference>
<dbReference type="AlphaFoldDB" id="A0A3Q2DLS4"/>
<dbReference type="InterPro" id="IPR036388">
    <property type="entry name" value="WH-like_DNA-bd_sf"/>
</dbReference>
<evidence type="ECO:0000256" key="1">
    <source>
        <dbReference type="SAM" id="MobiDB-lite"/>
    </source>
</evidence>
<evidence type="ECO:0000313" key="3">
    <source>
        <dbReference type="Proteomes" id="UP000265020"/>
    </source>
</evidence>
<evidence type="ECO:0000313" key="2">
    <source>
        <dbReference type="Ensembl" id="ENSCVAP00000019659.1"/>
    </source>
</evidence>
<dbReference type="Proteomes" id="UP000265020">
    <property type="component" value="Unassembled WGS sequence"/>
</dbReference>
<proteinExistence type="predicted"/>
<accession>A0A3Q2DLS4</accession>
<protein>
    <submittedName>
        <fullName evidence="2">Uncharacterized protein</fullName>
    </submittedName>
</protein>
<name>A0A3Q2DLS4_CYPVA</name>
<dbReference type="Ensembl" id="ENSCVAT00000028891.1">
    <property type="protein sequence ID" value="ENSCVAP00000019659.1"/>
    <property type="gene ID" value="ENSCVAG00000023035.1"/>
</dbReference>
<dbReference type="Gene3D" id="1.10.10.10">
    <property type="entry name" value="Winged helix-like DNA-binding domain superfamily/Winged helix DNA-binding domain"/>
    <property type="match status" value="1"/>
</dbReference>